<dbReference type="RefSeq" id="WP_020373748.1">
    <property type="nucleotide sequence ID" value="NZ_FWWY01000001.1"/>
</dbReference>
<evidence type="ECO:0000313" key="5">
    <source>
        <dbReference type="EMBL" id="SMC05960.1"/>
    </source>
</evidence>
<sequence length="299" mass="32614">MTPVVVLEHVQKTFGSHLAVSDLSLTIDRGESIAILGPNGAGKTTTIGMMLGLQKPSSGRVWLLGGNPSDPKRHIDIGVVLQNVSVPDRLTVKECLNLFRQFYPHPRPLEDLLAMAGLEDDARKMAQSLSGGKVRRLQFALAMTGNPDVLFLDEPTVGMDVGSKRKFWDALQTYVKEGKTLILTTHDLHEADAMTNRVVVMNHGAVIADGTPEAIKKEFAGRQVSFVPGNGIDLTPITQWPEVVDVHVAGRRTVVVTKDSDTTLRRLIEGHWDIRDIMVGGGGLEEAFVRLTQLKGDSI</sequence>
<dbReference type="PANTHER" id="PTHR42711">
    <property type="entry name" value="ABC TRANSPORTER ATP-BINDING PROTEIN"/>
    <property type="match status" value="1"/>
</dbReference>
<dbReference type="PROSITE" id="PS50893">
    <property type="entry name" value="ABC_TRANSPORTER_2"/>
    <property type="match status" value="1"/>
</dbReference>
<dbReference type="PANTHER" id="PTHR42711:SF17">
    <property type="entry name" value="ABC TRANSPORTER ATP-BINDING PROTEIN"/>
    <property type="match status" value="1"/>
</dbReference>
<feature type="domain" description="ABC transporter" evidence="4">
    <location>
        <begin position="5"/>
        <end position="228"/>
    </location>
</feature>
<keyword evidence="1" id="KW-0813">Transport</keyword>
<accession>A0A1W1WIU8</accession>
<evidence type="ECO:0000259" key="4">
    <source>
        <dbReference type="PROSITE" id="PS50893"/>
    </source>
</evidence>
<keyword evidence="3 5" id="KW-0067">ATP-binding</keyword>
<dbReference type="Pfam" id="PF00005">
    <property type="entry name" value="ABC_tran"/>
    <property type="match status" value="1"/>
</dbReference>
<proteinExistence type="predicted"/>
<dbReference type="GO" id="GO:0016887">
    <property type="term" value="F:ATP hydrolysis activity"/>
    <property type="evidence" value="ECO:0007669"/>
    <property type="project" value="InterPro"/>
</dbReference>
<evidence type="ECO:0000256" key="1">
    <source>
        <dbReference type="ARBA" id="ARBA00022448"/>
    </source>
</evidence>
<reference evidence="6" key="1">
    <citation type="submission" date="2017-04" db="EMBL/GenBank/DDBJ databases">
        <authorList>
            <person name="Varghese N."/>
            <person name="Submissions S."/>
        </authorList>
    </citation>
    <scope>NUCLEOTIDE SEQUENCE [LARGE SCALE GENOMIC DNA]</scope>
    <source>
        <strain evidence="6">DSM 9293</strain>
    </source>
</reference>
<dbReference type="EMBL" id="FWWY01000001">
    <property type="protein sequence ID" value="SMC05960.1"/>
    <property type="molecule type" value="Genomic_DNA"/>
</dbReference>
<evidence type="ECO:0000256" key="3">
    <source>
        <dbReference type="ARBA" id="ARBA00022840"/>
    </source>
</evidence>
<dbReference type="SMART" id="SM00382">
    <property type="entry name" value="AAA"/>
    <property type="match status" value="1"/>
</dbReference>
<name>A0A1W1WIU8_SULTA</name>
<keyword evidence="2" id="KW-0547">Nucleotide-binding</keyword>
<dbReference type="AlphaFoldDB" id="A0A1W1WIU8"/>
<dbReference type="Gene3D" id="3.40.50.300">
    <property type="entry name" value="P-loop containing nucleotide triphosphate hydrolases"/>
    <property type="match status" value="1"/>
</dbReference>
<dbReference type="InterPro" id="IPR027417">
    <property type="entry name" value="P-loop_NTPase"/>
</dbReference>
<keyword evidence="6" id="KW-1185">Reference proteome</keyword>
<dbReference type="STRING" id="28034.BFX07_12415"/>
<dbReference type="OrthoDB" id="9804819at2"/>
<gene>
    <name evidence="5" type="ORF">SAMN00768000_2559</name>
</gene>
<protein>
    <submittedName>
        <fullName evidence="5">ABC-2 type transport system ATP-binding protein</fullName>
    </submittedName>
</protein>
<dbReference type="GO" id="GO:0005524">
    <property type="term" value="F:ATP binding"/>
    <property type="evidence" value="ECO:0007669"/>
    <property type="project" value="UniProtKB-KW"/>
</dbReference>
<evidence type="ECO:0000256" key="2">
    <source>
        <dbReference type="ARBA" id="ARBA00022741"/>
    </source>
</evidence>
<dbReference type="Proteomes" id="UP000192660">
    <property type="component" value="Unassembled WGS sequence"/>
</dbReference>
<dbReference type="InterPro" id="IPR003439">
    <property type="entry name" value="ABC_transporter-like_ATP-bd"/>
</dbReference>
<dbReference type="InterPro" id="IPR003593">
    <property type="entry name" value="AAA+_ATPase"/>
</dbReference>
<evidence type="ECO:0000313" key="6">
    <source>
        <dbReference type="Proteomes" id="UP000192660"/>
    </source>
</evidence>
<organism evidence="5 6">
    <name type="scientific">Sulfobacillus thermosulfidooxidans (strain DSM 9293 / VKM B-1269 / AT-1)</name>
    <dbReference type="NCBI Taxonomy" id="929705"/>
    <lineage>
        <taxon>Bacteria</taxon>
        <taxon>Bacillati</taxon>
        <taxon>Bacillota</taxon>
        <taxon>Clostridia</taxon>
        <taxon>Eubacteriales</taxon>
        <taxon>Clostridiales Family XVII. Incertae Sedis</taxon>
        <taxon>Sulfobacillus</taxon>
    </lineage>
</organism>
<dbReference type="SUPFAM" id="SSF52540">
    <property type="entry name" value="P-loop containing nucleoside triphosphate hydrolases"/>
    <property type="match status" value="1"/>
</dbReference>
<dbReference type="InterPro" id="IPR050763">
    <property type="entry name" value="ABC_transporter_ATP-binding"/>
</dbReference>